<feature type="transmembrane region" description="Helical" evidence="1">
    <location>
        <begin position="200"/>
        <end position="220"/>
    </location>
</feature>
<evidence type="ECO:0000313" key="6">
    <source>
        <dbReference type="EMBL" id="RHZ09592.1"/>
    </source>
</evidence>
<dbReference type="EMBL" id="QUSZ01005484">
    <property type="protein sequence ID" value="RHY09502.1"/>
    <property type="molecule type" value="Genomic_DNA"/>
</dbReference>
<keyword evidence="2" id="KW-0732">Signal</keyword>
<dbReference type="EMBL" id="QUTB01003947">
    <property type="protein sequence ID" value="RHY65139.1"/>
    <property type="molecule type" value="Genomic_DNA"/>
</dbReference>
<dbReference type="Proteomes" id="UP000265427">
    <property type="component" value="Unassembled WGS sequence"/>
</dbReference>
<evidence type="ECO:0000313" key="11">
    <source>
        <dbReference type="Proteomes" id="UP000283543"/>
    </source>
</evidence>
<evidence type="ECO:0000256" key="1">
    <source>
        <dbReference type="SAM" id="Phobius"/>
    </source>
</evidence>
<keyword evidence="1" id="KW-1133">Transmembrane helix</keyword>
<proteinExistence type="predicted"/>
<reference evidence="8 9" key="1">
    <citation type="submission" date="2018-08" db="EMBL/GenBank/DDBJ databases">
        <title>Aphanomyces genome sequencing and annotation.</title>
        <authorList>
            <person name="Minardi D."/>
            <person name="Oidtmann B."/>
            <person name="Van Der Giezen M."/>
            <person name="Studholme D.J."/>
        </authorList>
    </citation>
    <scope>NUCLEOTIDE SEQUENCE [LARGE SCALE GENOMIC DNA]</scope>
    <source>
        <strain evidence="6 10">197901</strain>
        <strain evidence="7 12">FDL457</strain>
        <strain evidence="3 8">Kv</strain>
        <strain evidence="4 9">SA</strain>
        <strain evidence="5 11">Si</strain>
    </source>
</reference>
<dbReference type="Proteomes" id="UP000283543">
    <property type="component" value="Unassembled WGS sequence"/>
</dbReference>
<evidence type="ECO:0000256" key="2">
    <source>
        <dbReference type="SAM" id="SignalP"/>
    </source>
</evidence>
<name>A0A397F5Z6_APHAT</name>
<dbReference type="Proteomes" id="UP000265716">
    <property type="component" value="Unassembled WGS sequence"/>
</dbReference>
<dbReference type="Proteomes" id="UP000286510">
    <property type="component" value="Unassembled WGS sequence"/>
</dbReference>
<dbReference type="VEuPathDB" id="FungiDB:H257_03812"/>
<dbReference type="EMBL" id="QUTE01011504">
    <property type="protein sequence ID" value="RHZ09592.1"/>
    <property type="molecule type" value="Genomic_DNA"/>
</dbReference>
<protein>
    <submittedName>
        <fullName evidence="6">Uncharacterized protein</fullName>
    </submittedName>
</protein>
<evidence type="ECO:0000313" key="9">
    <source>
        <dbReference type="Proteomes" id="UP000265716"/>
    </source>
</evidence>
<keyword evidence="1" id="KW-0472">Membrane</keyword>
<evidence type="ECO:0000313" key="3">
    <source>
        <dbReference type="EMBL" id="RHY09502.1"/>
    </source>
</evidence>
<feature type="signal peptide" evidence="2">
    <location>
        <begin position="1"/>
        <end position="20"/>
    </location>
</feature>
<dbReference type="AlphaFoldDB" id="A0A397F5Z6"/>
<evidence type="ECO:0000313" key="12">
    <source>
        <dbReference type="Proteomes" id="UP000286510"/>
    </source>
</evidence>
<evidence type="ECO:0000313" key="5">
    <source>
        <dbReference type="EMBL" id="RHY65139.1"/>
    </source>
</evidence>
<evidence type="ECO:0000313" key="7">
    <source>
        <dbReference type="EMBL" id="RHZ25267.1"/>
    </source>
</evidence>
<comment type="caution">
    <text evidence="6">The sequence shown here is derived from an EMBL/GenBank/DDBJ whole genome shotgun (WGS) entry which is preliminary data.</text>
</comment>
<keyword evidence="1" id="KW-0812">Transmembrane</keyword>
<sequence>MKLLHPSLLAVASLASVTTAADTISVLGAGVFTIKDGRTPCSGSNTDIIGACPESQNGLQFGSCCVEIPGRSSVVMGCAPLQSAADSCANVAARLNAQKAAQPTDAPATTAKNPSVTLESSLLTTLSPSTKTDAPTQNTAPTLPASLVIETTSAAPVAATTTTAAPKAADEIALQQSPMSDAADSSTALSDTTFSNANSILVGASIIGVAVAVIGGVLFVRKNKDRSSNLAASPSTPPQPASMAAVAAFPQETPYNDDDFLTPKDDLVCL</sequence>
<organism evidence="6 10">
    <name type="scientific">Aphanomyces astaci</name>
    <name type="common">Crayfish plague agent</name>
    <dbReference type="NCBI Taxonomy" id="112090"/>
    <lineage>
        <taxon>Eukaryota</taxon>
        <taxon>Sar</taxon>
        <taxon>Stramenopiles</taxon>
        <taxon>Oomycota</taxon>
        <taxon>Saprolegniomycetes</taxon>
        <taxon>Saprolegniales</taxon>
        <taxon>Verrucalvaceae</taxon>
        <taxon>Aphanomyces</taxon>
    </lineage>
</organism>
<evidence type="ECO:0000313" key="8">
    <source>
        <dbReference type="Proteomes" id="UP000265427"/>
    </source>
</evidence>
<feature type="chain" id="PRO_5036074615" evidence="2">
    <location>
        <begin position="21"/>
        <end position="270"/>
    </location>
</feature>
<evidence type="ECO:0000313" key="10">
    <source>
        <dbReference type="Proteomes" id="UP000266196"/>
    </source>
</evidence>
<dbReference type="EMBL" id="QUTF01012120">
    <property type="protein sequence ID" value="RHZ25267.1"/>
    <property type="molecule type" value="Genomic_DNA"/>
</dbReference>
<gene>
    <name evidence="7" type="ORF">DYB26_011361</name>
    <name evidence="6" type="ORF">DYB31_000820</name>
    <name evidence="5" type="ORF">DYB34_000416</name>
    <name evidence="3" type="ORF">DYB36_000491</name>
    <name evidence="4" type="ORF">DYB38_000182</name>
</gene>
<evidence type="ECO:0000313" key="4">
    <source>
        <dbReference type="EMBL" id="RHY60358.1"/>
    </source>
</evidence>
<dbReference type="EMBL" id="QUTC01005084">
    <property type="protein sequence ID" value="RHY60358.1"/>
    <property type="molecule type" value="Genomic_DNA"/>
</dbReference>
<accession>A0A397F5Z6</accession>
<dbReference type="Proteomes" id="UP000266196">
    <property type="component" value="Unassembled WGS sequence"/>
</dbReference>